<comment type="caution">
    <text evidence="12">The sequence shown here is derived from an EMBL/GenBank/DDBJ whole genome shotgun (WGS) entry which is preliminary data.</text>
</comment>
<feature type="region of interest" description="Disordered" evidence="10">
    <location>
        <begin position="641"/>
        <end position="674"/>
    </location>
</feature>
<dbReference type="Proteomes" id="UP000663860">
    <property type="component" value="Unassembled WGS sequence"/>
</dbReference>
<dbReference type="AlphaFoldDB" id="A0A813WQS0"/>
<dbReference type="PROSITE" id="PS00108">
    <property type="entry name" value="PROTEIN_KINASE_ST"/>
    <property type="match status" value="1"/>
</dbReference>
<keyword evidence="3" id="KW-0723">Serine/threonine-protein kinase</keyword>
<dbReference type="SMART" id="SM00220">
    <property type="entry name" value="S_TKc"/>
    <property type="match status" value="1"/>
</dbReference>
<dbReference type="Gene3D" id="3.30.200.20">
    <property type="entry name" value="Phosphorylase Kinase, domain 1"/>
    <property type="match status" value="1"/>
</dbReference>
<dbReference type="Gene3D" id="1.10.510.10">
    <property type="entry name" value="Transferase(Phosphotransferase) domain 1"/>
    <property type="match status" value="2"/>
</dbReference>
<evidence type="ECO:0000256" key="8">
    <source>
        <dbReference type="ARBA" id="ARBA00047899"/>
    </source>
</evidence>
<proteinExistence type="inferred from homology"/>
<feature type="compositionally biased region" description="Polar residues" evidence="10">
    <location>
        <begin position="655"/>
        <end position="670"/>
    </location>
</feature>
<name>A0A813WQS0_9BILA</name>
<gene>
    <name evidence="12" type="ORF">IZO911_LOCUS10020</name>
</gene>
<dbReference type="InterPro" id="IPR008271">
    <property type="entry name" value="Ser/Thr_kinase_AS"/>
</dbReference>
<keyword evidence="6" id="KW-0418">Kinase</keyword>
<evidence type="ECO:0000256" key="5">
    <source>
        <dbReference type="ARBA" id="ARBA00022741"/>
    </source>
</evidence>
<dbReference type="SUPFAM" id="SSF56112">
    <property type="entry name" value="Protein kinase-like (PK-like)"/>
    <property type="match status" value="2"/>
</dbReference>
<accession>A0A813WQS0</accession>
<evidence type="ECO:0000259" key="11">
    <source>
        <dbReference type="PROSITE" id="PS50011"/>
    </source>
</evidence>
<evidence type="ECO:0000256" key="4">
    <source>
        <dbReference type="ARBA" id="ARBA00022679"/>
    </source>
</evidence>
<evidence type="ECO:0000256" key="1">
    <source>
        <dbReference type="ARBA" id="ARBA00010886"/>
    </source>
</evidence>
<dbReference type="PROSITE" id="PS50011">
    <property type="entry name" value="PROTEIN_KINASE_DOM"/>
    <property type="match status" value="1"/>
</dbReference>
<evidence type="ECO:0000313" key="13">
    <source>
        <dbReference type="Proteomes" id="UP000663860"/>
    </source>
</evidence>
<organism evidence="12 13">
    <name type="scientific">Adineta steineri</name>
    <dbReference type="NCBI Taxonomy" id="433720"/>
    <lineage>
        <taxon>Eukaryota</taxon>
        <taxon>Metazoa</taxon>
        <taxon>Spiralia</taxon>
        <taxon>Gnathifera</taxon>
        <taxon>Rotifera</taxon>
        <taxon>Eurotatoria</taxon>
        <taxon>Bdelloidea</taxon>
        <taxon>Adinetida</taxon>
        <taxon>Adinetidae</taxon>
        <taxon>Adineta</taxon>
    </lineage>
</organism>
<evidence type="ECO:0000256" key="7">
    <source>
        <dbReference type="ARBA" id="ARBA00022840"/>
    </source>
</evidence>
<evidence type="ECO:0000313" key="12">
    <source>
        <dbReference type="EMBL" id="CAF0858987.1"/>
    </source>
</evidence>
<dbReference type="GO" id="GO:0004674">
    <property type="term" value="F:protein serine/threonine kinase activity"/>
    <property type="evidence" value="ECO:0007669"/>
    <property type="project" value="UniProtKB-KW"/>
</dbReference>
<evidence type="ECO:0000256" key="9">
    <source>
        <dbReference type="ARBA" id="ARBA00048679"/>
    </source>
</evidence>
<comment type="similarity">
    <text evidence="1">Belongs to the protein kinase superfamily. NEK Ser/Thr protein kinase family. NIMA subfamily.</text>
</comment>
<dbReference type="EMBL" id="CAJNOE010000071">
    <property type="protein sequence ID" value="CAF0858987.1"/>
    <property type="molecule type" value="Genomic_DNA"/>
</dbReference>
<dbReference type="InterPro" id="IPR000719">
    <property type="entry name" value="Prot_kinase_dom"/>
</dbReference>
<feature type="domain" description="Protein kinase" evidence="11">
    <location>
        <begin position="14"/>
        <end position="320"/>
    </location>
</feature>
<dbReference type="GO" id="GO:0005524">
    <property type="term" value="F:ATP binding"/>
    <property type="evidence" value="ECO:0007669"/>
    <property type="project" value="UniProtKB-KW"/>
</dbReference>
<dbReference type="PANTHER" id="PTHR44899:SF8">
    <property type="entry name" value="NIMA-RELATED KINASE 11"/>
    <property type="match status" value="1"/>
</dbReference>
<sequence length="759" mass="87379">MTETDEPQVFKKRYKIIKKLGAGNFGTAYLVTDLKAKNESKVLKVVRLGEMDSDQTVDSVHEAELLSNLHNEHIVKFYESFLENDCLCIVTEFCEGGDLDQRFKELKKQNRVLDEEQIVEWLIQILIAVQYMHKSRILHRDLKARNIFLRSEKVKIGDFGISRILVGTMDVASTFTGTPYYMSPEVMKHDGYESKSDIWSVGCLLYEMCTYEHAFNGKGLMNVIYKVVEGQPPELPTTYSKELNDILKKSVGCLLYEMCTYEHAFNGKGLMNVIYKVVEGQPPELPTTYSKELNDILKKMFTKEPKQRPSAVELLNDPFILQHRQRIQMNDPLENTISGNRRLKELHTRLQNPISFGDMQKQSWSLISQNQTIVDNDDDNNTNNNEDDDDDVQLGNNTFFKRNSRVDEHDEQQTLKDTYTYKTARQTMIERKLHEADARGQVFTQAARLNTSGAAQTRQMMRESTIIGSMKQPWPSLNDAEIKEQTRPKLSQTVNNRTRNTNQFSNEETYTVRTNPDDFKTFKKPIRSLNDDRPITPMRGTYRQIADKFGDEDGLPTDPNLTNQYYEVYNDFEKEDDFSPTREKHEKEFHDQVCRSFNGQGTTLKLNRSMSASQRSTINSMSRTINPHYAPNPIRQSKYVTSSRTIASGTKKKPLSSNTTIDENNITLKDNPTHDAFGPLAKNKKISSIRTKAIEALGEATFEKVHNYLIKQRTRQRTDTTLDDSKITDGLTAFVKKPSDCFLVDQLVFLELVETKKKT</sequence>
<comment type="catalytic activity">
    <reaction evidence="9">
        <text>L-seryl-[protein] + ATP = O-phospho-L-seryl-[protein] + ADP + H(+)</text>
        <dbReference type="Rhea" id="RHEA:17989"/>
        <dbReference type="Rhea" id="RHEA-COMP:9863"/>
        <dbReference type="Rhea" id="RHEA-COMP:11604"/>
        <dbReference type="ChEBI" id="CHEBI:15378"/>
        <dbReference type="ChEBI" id="CHEBI:29999"/>
        <dbReference type="ChEBI" id="CHEBI:30616"/>
        <dbReference type="ChEBI" id="CHEBI:83421"/>
        <dbReference type="ChEBI" id="CHEBI:456216"/>
        <dbReference type="EC" id="2.7.11.1"/>
    </reaction>
</comment>
<keyword evidence="5" id="KW-0547">Nucleotide-binding</keyword>
<evidence type="ECO:0000256" key="2">
    <source>
        <dbReference type="ARBA" id="ARBA00012513"/>
    </source>
</evidence>
<dbReference type="InterPro" id="IPR051131">
    <property type="entry name" value="NEK_Ser/Thr_kinase_NIMA"/>
</dbReference>
<dbReference type="PANTHER" id="PTHR44899">
    <property type="entry name" value="CAMK FAMILY PROTEIN KINASE"/>
    <property type="match status" value="1"/>
</dbReference>
<dbReference type="Pfam" id="PF00069">
    <property type="entry name" value="Pkinase"/>
    <property type="match status" value="1"/>
</dbReference>
<reference evidence="12" key="1">
    <citation type="submission" date="2021-02" db="EMBL/GenBank/DDBJ databases">
        <authorList>
            <person name="Nowell W R."/>
        </authorList>
    </citation>
    <scope>NUCLEOTIDE SEQUENCE</scope>
</reference>
<keyword evidence="4" id="KW-0808">Transferase</keyword>
<comment type="catalytic activity">
    <reaction evidence="8">
        <text>L-threonyl-[protein] + ATP = O-phospho-L-threonyl-[protein] + ADP + H(+)</text>
        <dbReference type="Rhea" id="RHEA:46608"/>
        <dbReference type="Rhea" id="RHEA-COMP:11060"/>
        <dbReference type="Rhea" id="RHEA-COMP:11605"/>
        <dbReference type="ChEBI" id="CHEBI:15378"/>
        <dbReference type="ChEBI" id="CHEBI:30013"/>
        <dbReference type="ChEBI" id="CHEBI:30616"/>
        <dbReference type="ChEBI" id="CHEBI:61977"/>
        <dbReference type="ChEBI" id="CHEBI:456216"/>
        <dbReference type="EC" id="2.7.11.1"/>
    </reaction>
</comment>
<dbReference type="EC" id="2.7.11.1" evidence="2"/>
<dbReference type="InterPro" id="IPR011009">
    <property type="entry name" value="Kinase-like_dom_sf"/>
</dbReference>
<evidence type="ECO:0000256" key="6">
    <source>
        <dbReference type="ARBA" id="ARBA00022777"/>
    </source>
</evidence>
<protein>
    <recommendedName>
        <fullName evidence="2">non-specific serine/threonine protein kinase</fullName>
        <ecNumber evidence="2">2.7.11.1</ecNumber>
    </recommendedName>
</protein>
<keyword evidence="7" id="KW-0067">ATP-binding</keyword>
<evidence type="ECO:0000256" key="3">
    <source>
        <dbReference type="ARBA" id="ARBA00022527"/>
    </source>
</evidence>
<evidence type="ECO:0000256" key="10">
    <source>
        <dbReference type="SAM" id="MobiDB-lite"/>
    </source>
</evidence>